<dbReference type="InterPro" id="IPR001245">
    <property type="entry name" value="Ser-Thr/Tyr_kinase_cat_dom"/>
</dbReference>
<dbReference type="Pfam" id="PF22931">
    <property type="entry name" value="SAM_TNK"/>
    <property type="match status" value="1"/>
</dbReference>
<dbReference type="Pfam" id="PF07714">
    <property type="entry name" value="PK_Tyr_Ser-Thr"/>
    <property type="match status" value="1"/>
</dbReference>
<dbReference type="PROSITE" id="PS00107">
    <property type="entry name" value="PROTEIN_KINASE_ATP"/>
    <property type="match status" value="1"/>
</dbReference>
<dbReference type="PROSITE" id="PS50011">
    <property type="entry name" value="PROTEIN_KINASE_DOM"/>
    <property type="match status" value="1"/>
</dbReference>
<evidence type="ECO:0000256" key="7">
    <source>
        <dbReference type="ARBA" id="ARBA00023137"/>
    </source>
</evidence>
<dbReference type="OrthoDB" id="4062651at2759"/>
<dbReference type="SUPFAM" id="SSF56112">
    <property type="entry name" value="Protein kinase-like (PK-like)"/>
    <property type="match status" value="1"/>
</dbReference>
<comment type="caution">
    <text evidence="13">The sequence shown here is derived from an EMBL/GenBank/DDBJ whole genome shotgun (WGS) entry which is preliminary data.</text>
</comment>
<feature type="compositionally biased region" description="Basic and acidic residues" evidence="10">
    <location>
        <begin position="587"/>
        <end position="603"/>
    </location>
</feature>
<dbReference type="GO" id="GO:0002009">
    <property type="term" value="P:morphogenesis of an epithelium"/>
    <property type="evidence" value="ECO:0007669"/>
    <property type="project" value="UniProtKB-ARBA"/>
</dbReference>
<evidence type="ECO:0000256" key="4">
    <source>
        <dbReference type="ARBA" id="ARBA00022741"/>
    </source>
</evidence>
<keyword evidence="2" id="KW-0728">SH3 domain</keyword>
<feature type="region of interest" description="Disordered" evidence="10">
    <location>
        <begin position="664"/>
        <end position="695"/>
    </location>
</feature>
<dbReference type="CDD" id="cd00132">
    <property type="entry name" value="CRIB"/>
    <property type="match status" value="1"/>
</dbReference>
<organism evidence="13 14">
    <name type="scientific">Ignelater luminosus</name>
    <name type="common">Cucubano</name>
    <name type="synonym">Pyrophorus luminosus</name>
    <dbReference type="NCBI Taxonomy" id="2038154"/>
    <lineage>
        <taxon>Eukaryota</taxon>
        <taxon>Metazoa</taxon>
        <taxon>Ecdysozoa</taxon>
        <taxon>Arthropoda</taxon>
        <taxon>Hexapoda</taxon>
        <taxon>Insecta</taxon>
        <taxon>Pterygota</taxon>
        <taxon>Neoptera</taxon>
        <taxon>Endopterygota</taxon>
        <taxon>Coleoptera</taxon>
        <taxon>Polyphaga</taxon>
        <taxon>Elateriformia</taxon>
        <taxon>Elateroidea</taxon>
        <taxon>Elateridae</taxon>
        <taxon>Agrypninae</taxon>
        <taxon>Pyrophorini</taxon>
        <taxon>Ignelater</taxon>
    </lineage>
</organism>
<evidence type="ECO:0000259" key="11">
    <source>
        <dbReference type="PROSITE" id="PS50011"/>
    </source>
</evidence>
<evidence type="ECO:0000313" key="13">
    <source>
        <dbReference type="EMBL" id="KAF2898805.1"/>
    </source>
</evidence>
<dbReference type="PROSITE" id="PS50108">
    <property type="entry name" value="CRIB"/>
    <property type="match status" value="1"/>
</dbReference>
<dbReference type="GO" id="GO:0004715">
    <property type="term" value="F:non-membrane spanning protein tyrosine kinase activity"/>
    <property type="evidence" value="ECO:0007669"/>
    <property type="project" value="UniProtKB-EC"/>
</dbReference>
<evidence type="ECO:0000259" key="12">
    <source>
        <dbReference type="PROSITE" id="PS50108"/>
    </source>
</evidence>
<dbReference type="Pfam" id="PF00786">
    <property type="entry name" value="PBD"/>
    <property type="match status" value="1"/>
</dbReference>
<accession>A0A8K0D3K7</accession>
<reference evidence="13" key="1">
    <citation type="submission" date="2019-08" db="EMBL/GenBank/DDBJ databases">
        <title>The genome of the North American firefly Photinus pyralis.</title>
        <authorList>
            <consortium name="Photinus pyralis genome working group"/>
            <person name="Fallon T.R."/>
            <person name="Sander Lower S.E."/>
            <person name="Weng J.-K."/>
        </authorList>
    </citation>
    <scope>NUCLEOTIDE SEQUENCE</scope>
    <source>
        <strain evidence="13">TRF0915ILg1</strain>
        <tissue evidence="13">Whole body</tissue>
    </source>
</reference>
<feature type="binding site" evidence="9">
    <location>
        <position position="154"/>
    </location>
    <ligand>
        <name>ATP</name>
        <dbReference type="ChEBI" id="CHEBI:30616"/>
    </ligand>
</feature>
<dbReference type="InterPro" id="IPR011009">
    <property type="entry name" value="Kinase-like_dom_sf"/>
</dbReference>
<dbReference type="SMART" id="SM00285">
    <property type="entry name" value="PBD"/>
    <property type="match status" value="1"/>
</dbReference>
<dbReference type="InterPro" id="IPR017441">
    <property type="entry name" value="Protein_kinase_ATP_BS"/>
</dbReference>
<dbReference type="PROSITE" id="PS00109">
    <property type="entry name" value="PROTEIN_KINASE_TYR"/>
    <property type="match status" value="1"/>
</dbReference>
<feature type="domain" description="Protein kinase" evidence="11">
    <location>
        <begin position="123"/>
        <end position="386"/>
    </location>
</feature>
<evidence type="ECO:0000256" key="5">
    <source>
        <dbReference type="ARBA" id="ARBA00022777"/>
    </source>
</evidence>
<dbReference type="InterPro" id="IPR036028">
    <property type="entry name" value="SH3-like_dom_sf"/>
</dbReference>
<feature type="compositionally biased region" description="Basic and acidic residues" evidence="10">
    <location>
        <begin position="799"/>
        <end position="815"/>
    </location>
</feature>
<evidence type="ECO:0000256" key="6">
    <source>
        <dbReference type="ARBA" id="ARBA00022840"/>
    </source>
</evidence>
<feature type="region of interest" description="Disordered" evidence="10">
    <location>
        <begin position="732"/>
        <end position="758"/>
    </location>
</feature>
<evidence type="ECO:0000256" key="2">
    <source>
        <dbReference type="ARBA" id="ARBA00022443"/>
    </source>
</evidence>
<dbReference type="SMART" id="SM00219">
    <property type="entry name" value="TyrKc"/>
    <property type="match status" value="1"/>
</dbReference>
<dbReference type="FunFam" id="1.10.510.10:FF:000521">
    <property type="entry name" value="Tyrosine-protein kinase pr2"/>
    <property type="match status" value="1"/>
</dbReference>
<evidence type="ECO:0000256" key="8">
    <source>
        <dbReference type="ARBA" id="ARBA00047899"/>
    </source>
</evidence>
<dbReference type="CDD" id="cd00174">
    <property type="entry name" value="SH3"/>
    <property type="match status" value="1"/>
</dbReference>
<dbReference type="Gene3D" id="3.30.200.20">
    <property type="entry name" value="Phosphorylase Kinase, domain 1"/>
    <property type="match status" value="1"/>
</dbReference>
<name>A0A8K0D3K7_IGNLU</name>
<proteinExistence type="predicted"/>
<feature type="region of interest" description="Disordered" evidence="10">
    <location>
        <begin position="532"/>
        <end position="564"/>
    </location>
</feature>
<comment type="catalytic activity">
    <reaction evidence="8">
        <text>L-threonyl-[protein] + ATP = O-phospho-L-threonyl-[protein] + ADP + H(+)</text>
        <dbReference type="Rhea" id="RHEA:46608"/>
        <dbReference type="Rhea" id="RHEA-COMP:11060"/>
        <dbReference type="Rhea" id="RHEA-COMP:11605"/>
        <dbReference type="ChEBI" id="CHEBI:15378"/>
        <dbReference type="ChEBI" id="CHEBI:30013"/>
        <dbReference type="ChEBI" id="CHEBI:30616"/>
        <dbReference type="ChEBI" id="CHEBI:61977"/>
        <dbReference type="ChEBI" id="CHEBI:456216"/>
        <dbReference type="EC" id="2.7.11.1"/>
    </reaction>
</comment>
<feature type="region of interest" description="Disordered" evidence="10">
    <location>
        <begin position="578"/>
        <end position="615"/>
    </location>
</feature>
<dbReference type="InterPro" id="IPR049587">
    <property type="entry name" value="TNK-like_SAM"/>
</dbReference>
<dbReference type="GO" id="GO:0004674">
    <property type="term" value="F:protein serine/threonine kinase activity"/>
    <property type="evidence" value="ECO:0007669"/>
    <property type="project" value="UniProtKB-EC"/>
</dbReference>
<dbReference type="EC" id="2.7.10.2" evidence="1"/>
<dbReference type="CDD" id="cd05040">
    <property type="entry name" value="PTKc_Ack_like"/>
    <property type="match status" value="1"/>
</dbReference>
<feature type="region of interest" description="Disordered" evidence="10">
    <location>
        <begin position="908"/>
        <end position="928"/>
    </location>
</feature>
<dbReference type="InterPro" id="IPR000719">
    <property type="entry name" value="Prot_kinase_dom"/>
</dbReference>
<feature type="domain" description="CRIB" evidence="12">
    <location>
        <begin position="475"/>
        <end position="489"/>
    </location>
</feature>
<evidence type="ECO:0000256" key="3">
    <source>
        <dbReference type="ARBA" id="ARBA00022679"/>
    </source>
</evidence>
<dbReference type="InterPro" id="IPR055175">
    <property type="entry name" value="ACK/TNK-like_SAM"/>
</dbReference>
<evidence type="ECO:0000256" key="1">
    <source>
        <dbReference type="ARBA" id="ARBA00011903"/>
    </source>
</evidence>
<keyword evidence="5" id="KW-0418">Kinase</keyword>
<keyword evidence="4 9" id="KW-0547">Nucleotide-binding</keyword>
<keyword evidence="14" id="KW-1185">Reference proteome</keyword>
<evidence type="ECO:0000256" key="9">
    <source>
        <dbReference type="PROSITE-ProRule" id="PRU10141"/>
    </source>
</evidence>
<feature type="compositionally biased region" description="Basic and acidic residues" evidence="10">
    <location>
        <begin position="664"/>
        <end position="683"/>
    </location>
</feature>
<gene>
    <name evidence="13" type="ORF">ILUMI_07369</name>
</gene>
<protein>
    <recommendedName>
        <fullName evidence="1">non-specific protein-tyrosine kinase</fullName>
        <ecNumber evidence="1">2.7.10.2</ecNumber>
    </recommendedName>
</protein>
<dbReference type="SUPFAM" id="SSF50044">
    <property type="entry name" value="SH3-domain"/>
    <property type="match status" value="1"/>
</dbReference>
<dbReference type="Gene3D" id="1.10.510.10">
    <property type="entry name" value="Transferase(Phosphotransferase) domain 1"/>
    <property type="match status" value="1"/>
</dbReference>
<feature type="compositionally biased region" description="Polar residues" evidence="10">
    <location>
        <begin position="685"/>
        <end position="695"/>
    </location>
</feature>
<dbReference type="PRINTS" id="PR00109">
    <property type="entry name" value="TYRKINASE"/>
</dbReference>
<dbReference type="PANTHER" id="PTHR24418">
    <property type="entry name" value="TYROSINE-PROTEIN KINASE"/>
    <property type="match status" value="1"/>
</dbReference>
<keyword evidence="7" id="KW-0829">Tyrosine-protein kinase</keyword>
<keyword evidence="3" id="KW-0808">Transferase</keyword>
<dbReference type="Proteomes" id="UP000801492">
    <property type="component" value="Unassembled WGS sequence"/>
</dbReference>
<feature type="compositionally biased region" description="Polar residues" evidence="10">
    <location>
        <begin position="782"/>
        <end position="798"/>
    </location>
</feature>
<dbReference type="InterPro" id="IPR050198">
    <property type="entry name" value="Non-receptor_tyrosine_kinases"/>
</dbReference>
<evidence type="ECO:0000313" key="14">
    <source>
        <dbReference type="Proteomes" id="UP000801492"/>
    </source>
</evidence>
<evidence type="ECO:0000256" key="10">
    <source>
        <dbReference type="SAM" id="MobiDB-lite"/>
    </source>
</evidence>
<feature type="region of interest" description="Disordered" evidence="10">
    <location>
        <begin position="782"/>
        <end position="827"/>
    </location>
</feature>
<dbReference type="CDD" id="cd09539">
    <property type="entry name" value="SAM_TNK-like"/>
    <property type="match status" value="1"/>
</dbReference>
<feature type="compositionally biased region" description="Polar residues" evidence="10">
    <location>
        <begin position="913"/>
        <end position="928"/>
    </location>
</feature>
<dbReference type="AlphaFoldDB" id="A0A8K0D3K7"/>
<dbReference type="EMBL" id="VTPC01003246">
    <property type="protein sequence ID" value="KAF2898805.1"/>
    <property type="molecule type" value="Genomic_DNA"/>
</dbReference>
<dbReference type="InterPro" id="IPR008266">
    <property type="entry name" value="Tyr_kinase_AS"/>
</dbReference>
<dbReference type="InterPro" id="IPR000095">
    <property type="entry name" value="CRIB_dom"/>
</dbReference>
<dbReference type="GO" id="GO:0005524">
    <property type="term" value="F:ATP binding"/>
    <property type="evidence" value="ECO:0007669"/>
    <property type="project" value="UniProtKB-UniRule"/>
</dbReference>
<dbReference type="InterPro" id="IPR020635">
    <property type="entry name" value="Tyr_kinase_cat_dom"/>
</dbReference>
<sequence>MDTLNTPIKKGPGLYEFLVEAELQHYFNGFKNDLKVTHPSQLKFATDGDLAELGMSKPEVRRLRKYYEKHFPHNYLSKFKKLLSVRRQDSSCADAANTNSNENVPTTRSPRVPSKHIIPAANITVNKELGMGEFGVVQQGVWSNEGERIQVAIKCLARERMQTNTIEFLKEAAIMHSIDHPHIVRLFGVVLDTGSLMLVTELAPLRSLLECLKEPSLRSSFPVLTLCDFAVQICDGMQYLECKRLIHRDLAARNILVFSKNKVKISDFGLSRALGQGKDYYQTNFNVNLKLPIAWCAPECISYLRFTTASDVWAFGVTLWEMFSYGFQPWAALTGHQILEAIDEPHFQRLEQPDCCPQEYYVLMLDCWRHEAATRPRFSDLATRLVDCRPEQVQAKAASMEGPHMLPFRVGDVITVLDKVSHRPLWKGITASGKTGLFDPASVVAYLGSDLPGASFIRTDSTRTSARRKLRSEMISAPQGDFKHTGHVGLDGAYFGDLSFLGGSKVDYSGVPTQVVTPFRPHKDLEAAPLLEGDHIPLPPAPGPDHEYHEISDEENTNSPALDLGPSLMAEMEIMLSSLGQPPPSPADHEGSNKTNELRERLGKPRKQATVKPISAQDQKTLDTAIAMATEISTRSMNDLPAPTTPASPTKRKFSFRFPSTAYEHEKHEKVNERRNFSEEAHSTPDLQSKVTQEAQRAYQSLVENREPDMSQLLQVSNPLRMLRSGQLPLIKPRLRTSTLPTTGHAKHADRRSVPDSDCLEERTAALDLSSNSTKQEINFNNDINTNQAQPLQKQNGSTEKEDNPIPLPPRDRNKTLLTSKPRHTRKHPLIIPASANLQRTLDKVTLSTPPPVSNSDPFLHSNMQSMDIKGTDQDRERNYDTESLHFEEQIDSELAALDHITQDQDCVDGGNDNLSNVTSEQNSSKVQSHHVSCEDLLEFADAKPSSRARGNESDEVRIMSKVLGKDVSKEQCLAALEYCDWDVLKAIKLANVQRLATGADLATCSSALDSSSWDVTRAAQWILSQDSDVLQV</sequence>
<keyword evidence="6 9" id="KW-0067">ATP-binding</keyword>